<accession>A0A834X7A8</accession>
<evidence type="ECO:0000313" key="1">
    <source>
        <dbReference type="EMBL" id="KAF7839646.1"/>
    </source>
</evidence>
<comment type="caution">
    <text evidence="1">The sequence shown here is derived from an EMBL/GenBank/DDBJ whole genome shotgun (WGS) entry which is preliminary data.</text>
</comment>
<name>A0A834X7A8_9FABA</name>
<reference evidence="1" key="1">
    <citation type="submission" date="2020-09" db="EMBL/GenBank/DDBJ databases">
        <title>Genome-Enabled Discovery of Anthraquinone Biosynthesis in Senna tora.</title>
        <authorList>
            <person name="Kang S.-H."/>
            <person name="Pandey R.P."/>
            <person name="Lee C.-M."/>
            <person name="Sim J.-S."/>
            <person name="Jeong J.-T."/>
            <person name="Choi B.-S."/>
            <person name="Jung M."/>
            <person name="Ginzburg D."/>
            <person name="Zhao K."/>
            <person name="Won S.Y."/>
            <person name="Oh T.-J."/>
            <person name="Yu Y."/>
            <person name="Kim N.-H."/>
            <person name="Lee O.R."/>
            <person name="Lee T.-H."/>
            <person name="Bashyal P."/>
            <person name="Kim T.-S."/>
            <person name="Lee W.-H."/>
            <person name="Kawkins C."/>
            <person name="Kim C.-K."/>
            <person name="Kim J.S."/>
            <person name="Ahn B.O."/>
            <person name="Rhee S.Y."/>
            <person name="Sohng J.K."/>
        </authorList>
    </citation>
    <scope>NUCLEOTIDE SEQUENCE</scope>
    <source>
        <tissue evidence="1">Leaf</tissue>
    </source>
</reference>
<proteinExistence type="predicted"/>
<gene>
    <name evidence="1" type="ORF">G2W53_008128</name>
</gene>
<keyword evidence="2" id="KW-1185">Reference proteome</keyword>
<dbReference type="AlphaFoldDB" id="A0A834X7A8"/>
<protein>
    <submittedName>
        <fullName evidence="1">Uncharacterized protein</fullName>
    </submittedName>
</protein>
<dbReference type="EMBL" id="JAAIUW010000003">
    <property type="protein sequence ID" value="KAF7839646.1"/>
    <property type="molecule type" value="Genomic_DNA"/>
</dbReference>
<organism evidence="1 2">
    <name type="scientific">Senna tora</name>
    <dbReference type="NCBI Taxonomy" id="362788"/>
    <lineage>
        <taxon>Eukaryota</taxon>
        <taxon>Viridiplantae</taxon>
        <taxon>Streptophyta</taxon>
        <taxon>Embryophyta</taxon>
        <taxon>Tracheophyta</taxon>
        <taxon>Spermatophyta</taxon>
        <taxon>Magnoliopsida</taxon>
        <taxon>eudicotyledons</taxon>
        <taxon>Gunneridae</taxon>
        <taxon>Pentapetalae</taxon>
        <taxon>rosids</taxon>
        <taxon>fabids</taxon>
        <taxon>Fabales</taxon>
        <taxon>Fabaceae</taxon>
        <taxon>Caesalpinioideae</taxon>
        <taxon>Cassia clade</taxon>
        <taxon>Senna</taxon>
    </lineage>
</organism>
<sequence length="222" mass="24189">MKRVGLWPPPHDQGRDQVPVVWVEAGSRRSVKAGCNEERNKCRWRITEGGGPSSRGRTVGGELGSGIHLLSPIRRCQRRVGDSKFKFKKSVPNSPLAATKAELASENPTANWEAFSLTPNTLLGTANWEEKKFPICRWERRIWTLLSILAAGEVILEGVHNLVDELAIRRRIPPVPVASVAIKAVAIEERRRGVGVREGFLGGLLLGGENGGGIDGPSDHVG</sequence>
<dbReference type="Proteomes" id="UP000634136">
    <property type="component" value="Unassembled WGS sequence"/>
</dbReference>
<evidence type="ECO:0000313" key="2">
    <source>
        <dbReference type="Proteomes" id="UP000634136"/>
    </source>
</evidence>